<feature type="repeat" description="ANK" evidence="1">
    <location>
        <begin position="287"/>
        <end position="316"/>
    </location>
</feature>
<feature type="repeat" description="ANK" evidence="1">
    <location>
        <begin position="252"/>
        <end position="284"/>
    </location>
</feature>
<dbReference type="EMBL" id="ML732193">
    <property type="protein sequence ID" value="KAB8075544.1"/>
    <property type="molecule type" value="Genomic_DNA"/>
</dbReference>
<evidence type="ECO:0000256" key="1">
    <source>
        <dbReference type="PROSITE-ProRule" id="PRU00023"/>
    </source>
</evidence>
<proteinExistence type="predicted"/>
<dbReference type="InterPro" id="IPR002110">
    <property type="entry name" value="Ankyrin_rpt"/>
</dbReference>
<dbReference type="OrthoDB" id="1577640at2759"/>
<dbReference type="SMART" id="SM00248">
    <property type="entry name" value="ANK"/>
    <property type="match status" value="3"/>
</dbReference>
<dbReference type="InterPro" id="IPR036770">
    <property type="entry name" value="Ankyrin_rpt-contain_sf"/>
</dbReference>
<evidence type="ECO:0000313" key="3">
    <source>
        <dbReference type="Proteomes" id="UP000326565"/>
    </source>
</evidence>
<dbReference type="PANTHER" id="PTHR22677:SF4">
    <property type="entry name" value="USHER SYNDROME TYPE-1G PROTEIN-LIKE PROTEIN"/>
    <property type="match status" value="1"/>
</dbReference>
<protein>
    <submittedName>
        <fullName evidence="2">Uncharacterized protein</fullName>
    </submittedName>
</protein>
<dbReference type="AlphaFoldDB" id="A0A5N5X7R4"/>
<dbReference type="SUPFAM" id="SSF48403">
    <property type="entry name" value="Ankyrin repeat"/>
    <property type="match status" value="1"/>
</dbReference>
<evidence type="ECO:0000313" key="2">
    <source>
        <dbReference type="EMBL" id="KAB8075544.1"/>
    </source>
</evidence>
<dbReference type="InterPro" id="IPR039323">
    <property type="entry name" value="ANKRD_45/46/60"/>
</dbReference>
<dbReference type="PROSITE" id="PS50297">
    <property type="entry name" value="ANK_REP_REGION"/>
    <property type="match status" value="1"/>
</dbReference>
<dbReference type="PROSITE" id="PS50088">
    <property type="entry name" value="ANK_REPEAT"/>
    <property type="match status" value="2"/>
</dbReference>
<accession>A0A5N5X7R4</accession>
<keyword evidence="1" id="KW-0040">ANK repeat</keyword>
<dbReference type="Gene3D" id="1.25.40.20">
    <property type="entry name" value="Ankyrin repeat-containing domain"/>
    <property type="match status" value="1"/>
</dbReference>
<dbReference type="Proteomes" id="UP000326565">
    <property type="component" value="Unassembled WGS sequence"/>
</dbReference>
<organism evidence="2 3">
    <name type="scientific">Aspergillus leporis</name>
    <dbReference type="NCBI Taxonomy" id="41062"/>
    <lineage>
        <taxon>Eukaryota</taxon>
        <taxon>Fungi</taxon>
        <taxon>Dikarya</taxon>
        <taxon>Ascomycota</taxon>
        <taxon>Pezizomycotina</taxon>
        <taxon>Eurotiomycetes</taxon>
        <taxon>Eurotiomycetidae</taxon>
        <taxon>Eurotiales</taxon>
        <taxon>Aspergillaceae</taxon>
        <taxon>Aspergillus</taxon>
        <taxon>Aspergillus subgen. Circumdati</taxon>
    </lineage>
</organism>
<keyword evidence="3" id="KW-1185">Reference proteome</keyword>
<dbReference type="Pfam" id="PF12796">
    <property type="entry name" value="Ank_2"/>
    <property type="match status" value="1"/>
</dbReference>
<sequence length="341" mass="37324">MAFSIDNYAQSLSQISDEHSQLVIRFFQWLAYSTRTLYIEELAEIATLDFKTPTAFDPNRRLRDPRDILTICPTTMITSTSTGPNPNPQEFKKQQQQVHLNPSVKQYLQSQDIQNAPANTYAISMTNAHTTIAKDSLTYLLQFNQPYNTIPTTIHNSHLLSYATNYWPIHSRLANDNQELNTLIHKFLNSGTPYLNWTAFLDGYTPFNASNPATPNNLTTHPHQLYYASAFGLTNIVQTLIDEGAPVDSRGPSGTGLAAASLVGHTGTVRLLVDRGADVNLAGPFGTPLVLAAGKGFVGVVEVLLEAGADVNGRGEWSESAVVEARKGGFEDVVRVLLGSG</sequence>
<dbReference type="PANTHER" id="PTHR22677">
    <property type="entry name" value="ANKYRIN REPEAT DOMAIN-CONTAINING PROTEIN 60"/>
    <property type="match status" value="1"/>
</dbReference>
<name>A0A5N5X7R4_9EURO</name>
<gene>
    <name evidence="2" type="ORF">BDV29DRAFT_155621</name>
</gene>
<reference evidence="2 3" key="1">
    <citation type="submission" date="2019-04" db="EMBL/GenBank/DDBJ databases">
        <title>Friends and foes A comparative genomics study of 23 Aspergillus species from section Flavi.</title>
        <authorList>
            <consortium name="DOE Joint Genome Institute"/>
            <person name="Kjaerbolling I."/>
            <person name="Vesth T."/>
            <person name="Frisvad J.C."/>
            <person name="Nybo J.L."/>
            <person name="Theobald S."/>
            <person name="Kildgaard S."/>
            <person name="Isbrandt T."/>
            <person name="Kuo A."/>
            <person name="Sato A."/>
            <person name="Lyhne E.K."/>
            <person name="Kogle M.E."/>
            <person name="Wiebenga A."/>
            <person name="Kun R.S."/>
            <person name="Lubbers R.J."/>
            <person name="Makela M.R."/>
            <person name="Barry K."/>
            <person name="Chovatia M."/>
            <person name="Clum A."/>
            <person name="Daum C."/>
            <person name="Haridas S."/>
            <person name="He G."/>
            <person name="LaButti K."/>
            <person name="Lipzen A."/>
            <person name="Mondo S."/>
            <person name="Riley R."/>
            <person name="Salamov A."/>
            <person name="Simmons B.A."/>
            <person name="Magnuson J.K."/>
            <person name="Henrissat B."/>
            <person name="Mortensen U.H."/>
            <person name="Larsen T.O."/>
            <person name="Devries R.P."/>
            <person name="Grigoriev I.V."/>
            <person name="Machida M."/>
            <person name="Baker S.E."/>
            <person name="Andersen M.R."/>
        </authorList>
    </citation>
    <scope>NUCLEOTIDE SEQUENCE [LARGE SCALE GENOMIC DNA]</scope>
    <source>
        <strain evidence="2 3">CBS 151.66</strain>
    </source>
</reference>